<protein>
    <recommendedName>
        <fullName evidence="5">DUF3298 domain-containing protein</fullName>
    </recommendedName>
</protein>
<evidence type="ECO:0000256" key="2">
    <source>
        <dbReference type="SAM" id="SignalP"/>
    </source>
</evidence>
<comment type="caution">
    <text evidence="3">The sequence shown here is derived from an EMBL/GenBank/DDBJ whole genome shotgun (WGS) entry which is preliminary data.</text>
</comment>
<evidence type="ECO:0008006" key="5">
    <source>
        <dbReference type="Google" id="ProtNLM"/>
    </source>
</evidence>
<reference evidence="3 4" key="1">
    <citation type="journal article" date="2022" name="Int. J. Syst. Evol. Microbiol.">
        <title>Pseudomonas aegrilactucae sp. nov. and Pseudomonas morbosilactucae sp. nov., pathogens causing bacterial rot of lettuce in Japan.</title>
        <authorList>
            <person name="Sawada H."/>
            <person name="Fujikawa T."/>
            <person name="Satou M."/>
        </authorList>
    </citation>
    <scope>NUCLEOTIDE SEQUENCE [LARGE SCALE GENOMIC DNA]</scope>
    <source>
        <strain evidence="3 4">MAFF 302030</strain>
    </source>
</reference>
<sequence>MLKGLARRVPLLVLLMLLLPSSQADEALQVFTGTLGKMPIVLELDHRDPGELTGRYFYQKYRRDLGLSGRLEGQALSLDEGQNPYGDNSPRPRLTLQKTADGWQGQWRSAKGKTLPVELVAAQAEAPKADAPEYLAQLYRGDVYEYLRLQGLVLKQGKQERFMGRTLQWWTEPGSKLSMFTLVSGYTPAEQQRINQQLLGRFWYEVASFHGCMLRASRLGLGEYFQTVKPQFMSAGVISLNITTSYFCGGAHPDFGDSPLNIDVRSGEQLFLSDVLWVGEGRPTLHADRNNPGDPPSTEEQSHASYEYRSKVLVPWLIARWRELYPEQMQTPAADDEDSCNFTDESVWGYSSWYFTPKGLYLGSYFARVQRSCDGADWSVLPYALVRQHPGAVALQLPED</sequence>
<dbReference type="RefSeq" id="WP_268264785.1">
    <property type="nucleotide sequence ID" value="NZ_JALQCW010000013.1"/>
</dbReference>
<name>A0A9X1YTE7_9PSED</name>
<proteinExistence type="predicted"/>
<feature type="chain" id="PRO_5040980045" description="DUF3298 domain-containing protein" evidence="2">
    <location>
        <begin position="25"/>
        <end position="400"/>
    </location>
</feature>
<evidence type="ECO:0000256" key="1">
    <source>
        <dbReference type="SAM" id="MobiDB-lite"/>
    </source>
</evidence>
<keyword evidence="2" id="KW-0732">Signal</keyword>
<evidence type="ECO:0000313" key="4">
    <source>
        <dbReference type="Proteomes" id="UP001155059"/>
    </source>
</evidence>
<organism evidence="3 4">
    <name type="scientific">Pseudomonas morbosilactucae</name>
    <dbReference type="NCBI Taxonomy" id="2938197"/>
    <lineage>
        <taxon>Bacteria</taxon>
        <taxon>Pseudomonadati</taxon>
        <taxon>Pseudomonadota</taxon>
        <taxon>Gammaproteobacteria</taxon>
        <taxon>Pseudomonadales</taxon>
        <taxon>Pseudomonadaceae</taxon>
        <taxon>Pseudomonas</taxon>
    </lineage>
</organism>
<evidence type="ECO:0000313" key="3">
    <source>
        <dbReference type="EMBL" id="MCK9797614.1"/>
    </source>
</evidence>
<dbReference type="AlphaFoldDB" id="A0A9X1YTE7"/>
<dbReference type="EMBL" id="JALQCW010000013">
    <property type="protein sequence ID" value="MCK9797614.1"/>
    <property type="molecule type" value="Genomic_DNA"/>
</dbReference>
<feature type="signal peptide" evidence="2">
    <location>
        <begin position="1"/>
        <end position="24"/>
    </location>
</feature>
<feature type="region of interest" description="Disordered" evidence="1">
    <location>
        <begin position="284"/>
        <end position="304"/>
    </location>
</feature>
<accession>A0A9X1YTE7</accession>
<dbReference type="Proteomes" id="UP001155059">
    <property type="component" value="Unassembled WGS sequence"/>
</dbReference>
<gene>
    <name evidence="3" type="ORF">M1B34_07680</name>
</gene>
<reference evidence="3 4" key="2">
    <citation type="journal article" date="2023" name="Plant Pathol.">
        <title>Dismantling and reorganizing Pseudomonas marginalis sensu#lato.</title>
        <authorList>
            <person name="Sawada H."/>
            <person name="Fujikawa T."/>
            <person name="Satou M."/>
        </authorList>
    </citation>
    <scope>NUCLEOTIDE SEQUENCE [LARGE SCALE GENOMIC DNA]</scope>
    <source>
        <strain evidence="3 4">MAFF 302030</strain>
    </source>
</reference>